<protein>
    <submittedName>
        <fullName evidence="4">Transcriptional regulator, TetR family</fullName>
    </submittedName>
</protein>
<dbReference type="RefSeq" id="WP_055985487.1">
    <property type="nucleotide sequence ID" value="NZ_FMZQ01000003.1"/>
</dbReference>
<dbReference type="EMBL" id="FMZQ01000003">
    <property type="protein sequence ID" value="SDC45676.1"/>
    <property type="molecule type" value="Genomic_DNA"/>
</dbReference>
<organism evidence="4 5">
    <name type="scientific">Ectopseudomonas chengduensis</name>
    <dbReference type="NCBI Taxonomy" id="489632"/>
    <lineage>
        <taxon>Bacteria</taxon>
        <taxon>Pseudomonadati</taxon>
        <taxon>Pseudomonadota</taxon>
        <taxon>Gammaproteobacteria</taxon>
        <taxon>Pseudomonadales</taxon>
        <taxon>Pseudomonadaceae</taxon>
        <taxon>Ectopseudomonas</taxon>
    </lineage>
</organism>
<keyword evidence="1" id="KW-0805">Transcription regulation</keyword>
<dbReference type="SUPFAM" id="SSF48498">
    <property type="entry name" value="Tetracyclin repressor-like, C-terminal domain"/>
    <property type="match status" value="1"/>
</dbReference>
<dbReference type="Proteomes" id="UP000199467">
    <property type="component" value="Unassembled WGS sequence"/>
</dbReference>
<proteinExistence type="predicted"/>
<dbReference type="GO" id="GO:0003677">
    <property type="term" value="F:DNA binding"/>
    <property type="evidence" value="ECO:0007669"/>
    <property type="project" value="UniProtKB-UniRule"/>
</dbReference>
<dbReference type="Pfam" id="PF00440">
    <property type="entry name" value="TetR_N"/>
    <property type="match status" value="1"/>
</dbReference>
<dbReference type="PANTHER" id="PTHR47506:SF7">
    <property type="entry name" value="TRANSCRIPTIONAL REGULATORY PROTEIN"/>
    <property type="match status" value="1"/>
</dbReference>
<evidence type="ECO:0000256" key="3">
    <source>
        <dbReference type="ARBA" id="ARBA00023163"/>
    </source>
</evidence>
<evidence type="ECO:0000313" key="4">
    <source>
        <dbReference type="EMBL" id="SDC45676.1"/>
    </source>
</evidence>
<dbReference type="InterPro" id="IPR011075">
    <property type="entry name" value="TetR_C"/>
</dbReference>
<reference evidence="5" key="1">
    <citation type="submission" date="2016-10" db="EMBL/GenBank/DDBJ databases">
        <authorList>
            <person name="Varghese N."/>
            <person name="Submissions S."/>
        </authorList>
    </citation>
    <scope>NUCLEOTIDE SEQUENCE [LARGE SCALE GENOMIC DNA]</scope>
    <source>
        <strain evidence="5">DSM 26382</strain>
    </source>
</reference>
<dbReference type="Pfam" id="PF16925">
    <property type="entry name" value="TetR_C_13"/>
    <property type="match status" value="1"/>
</dbReference>
<dbReference type="InterPro" id="IPR036271">
    <property type="entry name" value="Tet_transcr_reg_TetR-rel_C_sf"/>
</dbReference>
<evidence type="ECO:0000313" key="5">
    <source>
        <dbReference type="Proteomes" id="UP000199467"/>
    </source>
</evidence>
<dbReference type="AlphaFoldDB" id="A0A1G6LSK6"/>
<keyword evidence="3" id="KW-0804">Transcription</keyword>
<dbReference type="Gene3D" id="1.10.10.60">
    <property type="entry name" value="Homeodomain-like"/>
    <property type="match status" value="1"/>
</dbReference>
<dbReference type="PANTHER" id="PTHR47506">
    <property type="entry name" value="TRANSCRIPTIONAL REGULATORY PROTEIN"/>
    <property type="match status" value="1"/>
</dbReference>
<evidence type="ECO:0000256" key="1">
    <source>
        <dbReference type="ARBA" id="ARBA00023015"/>
    </source>
</evidence>
<dbReference type="PROSITE" id="PS50977">
    <property type="entry name" value="HTH_TETR_2"/>
    <property type="match status" value="1"/>
</dbReference>
<dbReference type="SUPFAM" id="SSF46689">
    <property type="entry name" value="Homeodomain-like"/>
    <property type="match status" value="1"/>
</dbReference>
<dbReference type="InterPro" id="IPR009057">
    <property type="entry name" value="Homeodomain-like_sf"/>
</dbReference>
<dbReference type="InterPro" id="IPR001647">
    <property type="entry name" value="HTH_TetR"/>
</dbReference>
<keyword evidence="5" id="KW-1185">Reference proteome</keyword>
<name>A0A1G6LSK6_9GAMM</name>
<accession>A0A1G6LSK6</accession>
<keyword evidence="2" id="KW-0238">DNA-binding</keyword>
<dbReference type="Gene3D" id="1.10.357.10">
    <property type="entry name" value="Tetracycline Repressor, domain 2"/>
    <property type="match status" value="1"/>
</dbReference>
<gene>
    <name evidence="4" type="ORF">SAMN05216576_103127</name>
</gene>
<sequence>MRYSAEHKAETRERLLASSGAIAKQQGFAVTGVDALMKTIGLTGAAFYSHFPSKDDLFAELIERELRNSLSRLGGEAGDAGRDKLQRCLAAYLSLAHVEQPDKGCVLPALGAEIARADERVRLRTEQQILQLQNTWAEIIGDAQLAWTILAQCLGSLLLARMMASQESRQQVLGASLDMLEHTLKPVS</sequence>
<evidence type="ECO:0000256" key="2">
    <source>
        <dbReference type="ARBA" id="ARBA00023125"/>
    </source>
</evidence>